<sequence>MIAKDMRGDVCGQKHGGMHAISPDGIHWEVIPSELAYTRGLHWDDGKTELMGLLERPFLLFENGKPAHAFFGTSNGTQGFTDVTDTWTV</sequence>
<protein>
    <recommendedName>
        <fullName evidence="5">Glycosyl hydrolase family 32 N-terminal domain-containing protein</fullName>
    </recommendedName>
</protein>
<dbReference type="OrthoDB" id="9794572at2"/>
<accession>A0A6N7SBB4</accession>
<evidence type="ECO:0000313" key="2">
    <source>
        <dbReference type="EMBL" id="MSC35176.1"/>
    </source>
</evidence>
<dbReference type="AlphaFoldDB" id="A0A6N7SBB4"/>
<name>A0A6N7SBB4_9FIRM</name>
<evidence type="ECO:0000313" key="4">
    <source>
        <dbReference type="Proteomes" id="UP000480929"/>
    </source>
</evidence>
<dbReference type="Proteomes" id="UP000433575">
    <property type="component" value="Unassembled WGS sequence"/>
</dbReference>
<dbReference type="EMBL" id="WKPJ01000045">
    <property type="protein sequence ID" value="MSA91137.1"/>
    <property type="molecule type" value="Genomic_DNA"/>
</dbReference>
<organism evidence="1 3">
    <name type="scientific">Holdemania massiliensis</name>
    <dbReference type="NCBI Taxonomy" id="1468449"/>
    <lineage>
        <taxon>Bacteria</taxon>
        <taxon>Bacillati</taxon>
        <taxon>Bacillota</taxon>
        <taxon>Erysipelotrichia</taxon>
        <taxon>Erysipelotrichales</taxon>
        <taxon>Erysipelotrichaceae</taxon>
        <taxon>Holdemania</taxon>
    </lineage>
</organism>
<dbReference type="RefSeq" id="WP_154240498.1">
    <property type="nucleotide sequence ID" value="NZ_CALJPI010000249.1"/>
</dbReference>
<evidence type="ECO:0000313" key="1">
    <source>
        <dbReference type="EMBL" id="MSA91137.1"/>
    </source>
</evidence>
<evidence type="ECO:0008006" key="5">
    <source>
        <dbReference type="Google" id="ProtNLM"/>
    </source>
</evidence>
<comment type="caution">
    <text evidence="1">The sequence shown here is derived from an EMBL/GenBank/DDBJ whole genome shotgun (WGS) entry which is preliminary data.</text>
</comment>
<keyword evidence="4" id="KW-1185">Reference proteome</keyword>
<proteinExistence type="predicted"/>
<reference evidence="3 4" key="1">
    <citation type="journal article" date="2019" name="Nat. Med.">
        <title>A library of human gut bacterial isolates paired with longitudinal multiomics data enables mechanistic microbiome research.</title>
        <authorList>
            <person name="Poyet M."/>
            <person name="Groussin M."/>
            <person name="Gibbons S.M."/>
            <person name="Avila-Pacheco J."/>
            <person name="Jiang X."/>
            <person name="Kearney S.M."/>
            <person name="Perrotta A.R."/>
            <person name="Berdy B."/>
            <person name="Zhao S."/>
            <person name="Lieberman T.D."/>
            <person name="Swanson P.K."/>
            <person name="Smith M."/>
            <person name="Roesemann S."/>
            <person name="Alexander J.E."/>
            <person name="Rich S.A."/>
            <person name="Livny J."/>
            <person name="Vlamakis H."/>
            <person name="Clish C."/>
            <person name="Bullock K."/>
            <person name="Deik A."/>
            <person name="Scott J."/>
            <person name="Pierce K.A."/>
            <person name="Xavier R.J."/>
            <person name="Alm E.J."/>
        </authorList>
    </citation>
    <scope>NUCLEOTIDE SEQUENCE [LARGE SCALE GENOMIC DNA]</scope>
    <source>
        <strain evidence="1 3">BIOML-A4</strain>
        <strain evidence="2 4">BIOML-A5</strain>
    </source>
</reference>
<dbReference type="Proteomes" id="UP000480929">
    <property type="component" value="Unassembled WGS sequence"/>
</dbReference>
<evidence type="ECO:0000313" key="3">
    <source>
        <dbReference type="Proteomes" id="UP000433575"/>
    </source>
</evidence>
<gene>
    <name evidence="2" type="ORF">GKD88_18855</name>
    <name evidence="1" type="ORF">GKE08_17580</name>
</gene>
<dbReference type="EMBL" id="WKPI01000061">
    <property type="protein sequence ID" value="MSC35176.1"/>
    <property type="molecule type" value="Genomic_DNA"/>
</dbReference>